<proteinExistence type="inferred from homology"/>
<evidence type="ECO:0000313" key="5">
    <source>
        <dbReference type="EMBL" id="TFZ39326.1"/>
    </source>
</evidence>
<feature type="transmembrane region" description="Helical" evidence="2">
    <location>
        <begin position="171"/>
        <end position="187"/>
    </location>
</feature>
<keyword evidence="5" id="KW-0378">Hydrolase</keyword>
<evidence type="ECO:0000313" key="4">
    <source>
        <dbReference type="EMBL" id="QCA29383.1"/>
    </source>
</evidence>
<feature type="transmembrane region" description="Helical" evidence="2">
    <location>
        <begin position="199"/>
        <end position="216"/>
    </location>
</feature>
<keyword evidence="2" id="KW-0812">Transmembrane</keyword>
<dbReference type="Pfam" id="PF02517">
    <property type="entry name" value="Rce1-like"/>
    <property type="match status" value="1"/>
</dbReference>
<dbReference type="RefSeq" id="WP_135255175.1">
    <property type="nucleotide sequence ID" value="NZ_CP038865.1"/>
</dbReference>
<dbReference type="EMBL" id="CP038865">
    <property type="protein sequence ID" value="QCA29383.1"/>
    <property type="molecule type" value="Genomic_DNA"/>
</dbReference>
<dbReference type="GO" id="GO:0008237">
    <property type="term" value="F:metallopeptidase activity"/>
    <property type="evidence" value="ECO:0007669"/>
    <property type="project" value="UniProtKB-KW"/>
</dbReference>
<evidence type="ECO:0000256" key="1">
    <source>
        <dbReference type="ARBA" id="ARBA00009067"/>
    </source>
</evidence>
<gene>
    <name evidence="5" type="ORF">E4031_09280</name>
    <name evidence="4" type="ORF">E4Z98_08645</name>
</gene>
<dbReference type="PANTHER" id="PTHR36435">
    <property type="entry name" value="SLR1288 PROTEIN"/>
    <property type="match status" value="1"/>
</dbReference>
<evidence type="ECO:0000313" key="6">
    <source>
        <dbReference type="Proteomes" id="UP000296883"/>
    </source>
</evidence>
<keyword evidence="2" id="KW-1133">Transmembrane helix</keyword>
<dbReference type="AlphaFoldDB" id="A0AAJ5JKN7"/>
<feature type="domain" description="CAAX prenyl protease 2/Lysostaphin resistance protein A-like" evidence="3">
    <location>
        <begin position="109"/>
        <end position="205"/>
    </location>
</feature>
<dbReference type="Proteomes" id="UP000297725">
    <property type="component" value="Unassembled WGS sequence"/>
</dbReference>
<dbReference type="InterPro" id="IPR003675">
    <property type="entry name" value="Rce1/LyrA-like_dom"/>
</dbReference>
<accession>A0AAJ5JKN7</accession>
<dbReference type="InterPro" id="IPR052710">
    <property type="entry name" value="CAAX_protease"/>
</dbReference>
<dbReference type="PANTHER" id="PTHR36435:SF1">
    <property type="entry name" value="CAAX AMINO TERMINAL PROTEASE FAMILY PROTEIN"/>
    <property type="match status" value="1"/>
</dbReference>
<feature type="transmembrane region" description="Helical" evidence="2">
    <location>
        <begin position="69"/>
        <end position="90"/>
    </location>
</feature>
<keyword evidence="5" id="KW-0645">Protease</keyword>
<dbReference type="GO" id="GO:0080120">
    <property type="term" value="P:CAAX-box protein maturation"/>
    <property type="evidence" value="ECO:0007669"/>
    <property type="project" value="UniProtKB-ARBA"/>
</dbReference>
<comment type="similarity">
    <text evidence="1">Belongs to the UPF0177 family.</text>
</comment>
<name>A0AAJ5JKN7_9ENTE</name>
<feature type="transmembrane region" description="Helical" evidence="2">
    <location>
        <begin position="149"/>
        <end position="165"/>
    </location>
</feature>
<keyword evidence="6" id="KW-1185">Reference proteome</keyword>
<keyword evidence="5" id="KW-0482">Metalloprotease</keyword>
<protein>
    <submittedName>
        <fullName evidence="5">CPBP family intramembrane metalloprotease</fullName>
    </submittedName>
</protein>
<reference evidence="4 6" key="2">
    <citation type="journal article" date="2020" name="Int. J. Syst. Evol. Microbiol.">
        <title>Vagococcus xieshaowenii sp. nov., isolated from snow finch (Montifringilla taczanowskii) cloacal content.</title>
        <authorList>
            <person name="Ge Y."/>
            <person name="Yang J."/>
            <person name="Lai X.H."/>
            <person name="Zhang G."/>
            <person name="Jin D."/>
            <person name="Lu S."/>
            <person name="Wang B."/>
            <person name="Huang Y."/>
            <person name="Huang Y."/>
            <person name="Ren Z."/>
            <person name="Zhang X."/>
            <person name="Xu J."/>
        </authorList>
    </citation>
    <scope>NUCLEOTIDE SEQUENCE [LARGE SCALE GENOMIC DNA]</scope>
    <source>
        <strain evidence="4">Personal::cf-49</strain>
        <strain evidence="6">personal::cf-49</strain>
    </source>
</reference>
<evidence type="ECO:0000256" key="2">
    <source>
        <dbReference type="SAM" id="Phobius"/>
    </source>
</evidence>
<feature type="transmembrane region" description="Helical" evidence="2">
    <location>
        <begin position="7"/>
        <end position="29"/>
    </location>
</feature>
<evidence type="ECO:0000313" key="7">
    <source>
        <dbReference type="Proteomes" id="UP000297725"/>
    </source>
</evidence>
<evidence type="ECO:0000259" key="3">
    <source>
        <dbReference type="Pfam" id="PF02517"/>
    </source>
</evidence>
<dbReference type="EMBL" id="SRHU01000036">
    <property type="protein sequence ID" value="TFZ39326.1"/>
    <property type="molecule type" value="Genomic_DNA"/>
</dbReference>
<feature type="transmembrane region" description="Helical" evidence="2">
    <location>
        <begin position="35"/>
        <end position="53"/>
    </location>
</feature>
<sequence>MKKYISLLLQILLLVGLFIVYSLPSAFIMLGYEKIGVIAIFLVLIAFIGFYLSKTNTTTFPKLLQKKHLYYILGGYLAIYLSNIIISPFMKTDTTSNNEAIYDLATQINPVTLFFLLCVLAPIGEELLFRFGIIRLFGDITQPNDKIKVWIGLIISSIVFCIPHSPDSIPAFFAYTIMGFFLGLVYVKSKRIEVSMGLHFINNFLAYLVIVFASHLL</sequence>
<feature type="transmembrane region" description="Helical" evidence="2">
    <location>
        <begin position="110"/>
        <end position="129"/>
    </location>
</feature>
<dbReference type="Proteomes" id="UP000296883">
    <property type="component" value="Chromosome"/>
</dbReference>
<dbReference type="GO" id="GO:0004175">
    <property type="term" value="F:endopeptidase activity"/>
    <property type="evidence" value="ECO:0007669"/>
    <property type="project" value="UniProtKB-ARBA"/>
</dbReference>
<keyword evidence="2" id="KW-0472">Membrane</keyword>
<organism evidence="5 7">
    <name type="scientific">Vagococcus xieshaowenii</name>
    <dbReference type="NCBI Taxonomy" id="2562451"/>
    <lineage>
        <taxon>Bacteria</taxon>
        <taxon>Bacillati</taxon>
        <taxon>Bacillota</taxon>
        <taxon>Bacilli</taxon>
        <taxon>Lactobacillales</taxon>
        <taxon>Enterococcaceae</taxon>
        <taxon>Vagococcus</taxon>
    </lineage>
</organism>
<reference evidence="5 7" key="1">
    <citation type="submission" date="2019-03" db="EMBL/GenBank/DDBJ databases">
        <title>Vagococcus sp. was isolated fron gut of Carduelis flavirostris.</title>
        <authorList>
            <person name="Ge Y."/>
        </authorList>
    </citation>
    <scope>NUCLEOTIDE SEQUENCE [LARGE SCALE GENOMIC DNA]</scope>
    <source>
        <strain evidence="5 7">CF-210</strain>
    </source>
</reference>